<protein>
    <submittedName>
        <fullName evidence="1">Uncharacterized protein</fullName>
    </submittedName>
</protein>
<dbReference type="Proteomes" id="UP000521943">
    <property type="component" value="Unassembled WGS sequence"/>
</dbReference>
<sequence length="389" mass="42947">MSPTLLESLGGRRYVVIQPSFFYYLSPPAIVTGPLNALCQSGNTPWTPAHILLKLQPWPIRTYTCRAIGFTSPKADRHQHPCRLTPEIPLRQRMAFRANVGGSHPGTSLASLSDVAADFIARRTRFCCVWAMPAQRIDSRMRAGMTRTLFLLGGRNSIASSTFRLQHHDSQQRLTHAPGAASRPQVPPFRHPVFTNFYSDVACPVSPTALAGTRYVVISRSTTKIENSGPRKSVNRFNGISPVPPLAGFISVVLSTCRRSAWAPHTVTARGIFPVSSRDLALTQSPPQETLITSEMLQTTQGDHECAHYHIVLSAPLTFLFRIQASRLAFRLTHKLNHYAELKGSRNAVKVNAITSAAEPRLHQIAAFGVLVRHSGSRCHPGCYRTQCI</sequence>
<proteinExistence type="predicted"/>
<dbReference type="EMBL" id="JACGCI010000040">
    <property type="protein sequence ID" value="KAF6753160.1"/>
    <property type="molecule type" value="Genomic_DNA"/>
</dbReference>
<reference evidence="1 2" key="1">
    <citation type="submission" date="2020-07" db="EMBL/GenBank/DDBJ databases">
        <title>Comparative genomics of pyrophilous fungi reveals a link between fire events and developmental genes.</title>
        <authorList>
            <consortium name="DOE Joint Genome Institute"/>
            <person name="Steindorff A.S."/>
            <person name="Carver A."/>
            <person name="Calhoun S."/>
            <person name="Stillman K."/>
            <person name="Liu H."/>
            <person name="Lipzen A."/>
            <person name="Pangilinan J."/>
            <person name="Labutti K."/>
            <person name="Bruns T.D."/>
            <person name="Grigoriev I.V."/>
        </authorList>
    </citation>
    <scope>NUCLEOTIDE SEQUENCE [LARGE SCALE GENOMIC DNA]</scope>
    <source>
        <strain evidence="1 2">CBS 144469</strain>
    </source>
</reference>
<gene>
    <name evidence="1" type="ORF">DFP72DRAFT_849184</name>
</gene>
<evidence type="ECO:0000313" key="1">
    <source>
        <dbReference type="EMBL" id="KAF6753160.1"/>
    </source>
</evidence>
<accession>A0A8H6HUM0</accession>
<dbReference type="AlphaFoldDB" id="A0A8H6HUM0"/>
<evidence type="ECO:0000313" key="2">
    <source>
        <dbReference type="Proteomes" id="UP000521943"/>
    </source>
</evidence>
<name>A0A8H6HUM0_9AGAR</name>
<organism evidence="1 2">
    <name type="scientific">Ephemerocybe angulata</name>
    <dbReference type="NCBI Taxonomy" id="980116"/>
    <lineage>
        <taxon>Eukaryota</taxon>
        <taxon>Fungi</taxon>
        <taxon>Dikarya</taxon>
        <taxon>Basidiomycota</taxon>
        <taxon>Agaricomycotina</taxon>
        <taxon>Agaricomycetes</taxon>
        <taxon>Agaricomycetidae</taxon>
        <taxon>Agaricales</taxon>
        <taxon>Agaricineae</taxon>
        <taxon>Psathyrellaceae</taxon>
        <taxon>Ephemerocybe</taxon>
    </lineage>
</organism>
<keyword evidence="2" id="KW-1185">Reference proteome</keyword>
<comment type="caution">
    <text evidence="1">The sequence shown here is derived from an EMBL/GenBank/DDBJ whole genome shotgun (WGS) entry which is preliminary data.</text>
</comment>